<protein>
    <submittedName>
        <fullName evidence="2">Uncharacterized protein</fullName>
    </submittedName>
</protein>
<keyword evidence="3" id="KW-1185">Reference proteome</keyword>
<organism evidence="2 3">
    <name type="scientific">Eragrostis curvula</name>
    <name type="common">weeping love grass</name>
    <dbReference type="NCBI Taxonomy" id="38414"/>
    <lineage>
        <taxon>Eukaryota</taxon>
        <taxon>Viridiplantae</taxon>
        <taxon>Streptophyta</taxon>
        <taxon>Embryophyta</taxon>
        <taxon>Tracheophyta</taxon>
        <taxon>Spermatophyta</taxon>
        <taxon>Magnoliopsida</taxon>
        <taxon>Liliopsida</taxon>
        <taxon>Poales</taxon>
        <taxon>Poaceae</taxon>
        <taxon>PACMAD clade</taxon>
        <taxon>Chloridoideae</taxon>
        <taxon>Eragrostideae</taxon>
        <taxon>Eragrostidinae</taxon>
        <taxon>Eragrostis</taxon>
    </lineage>
</organism>
<evidence type="ECO:0000256" key="1">
    <source>
        <dbReference type="SAM" id="Phobius"/>
    </source>
</evidence>
<name>A0A5J9UK64_9POAL</name>
<dbReference type="PANTHER" id="PTHR31549:SF256">
    <property type="entry name" value="EXPRESSED PROTEIN"/>
    <property type="match status" value="1"/>
</dbReference>
<dbReference type="Proteomes" id="UP000324897">
    <property type="component" value="Chromosome 2"/>
</dbReference>
<dbReference type="InterPro" id="IPR004158">
    <property type="entry name" value="DUF247_pln"/>
</dbReference>
<gene>
    <name evidence="2" type="ORF">EJB05_26177</name>
</gene>
<dbReference type="OrthoDB" id="686589at2759"/>
<dbReference type="AlphaFoldDB" id="A0A5J9UK64"/>
<dbReference type="PANTHER" id="PTHR31549">
    <property type="entry name" value="PROTEIN, PUTATIVE (DUF247)-RELATED-RELATED"/>
    <property type="match status" value="1"/>
</dbReference>
<evidence type="ECO:0000313" key="3">
    <source>
        <dbReference type="Proteomes" id="UP000324897"/>
    </source>
</evidence>
<keyword evidence="1" id="KW-0812">Transmembrane</keyword>
<accession>A0A5J9UK64</accession>
<feature type="transmembrane region" description="Helical" evidence="1">
    <location>
        <begin position="398"/>
        <end position="416"/>
    </location>
</feature>
<proteinExistence type="predicted"/>
<comment type="caution">
    <text evidence="2">The sequence shown here is derived from an EMBL/GenBank/DDBJ whole genome shotgun (WGS) entry which is preliminary data.</text>
</comment>
<reference evidence="2 3" key="1">
    <citation type="journal article" date="2019" name="Sci. Rep.">
        <title>A high-quality genome of Eragrostis curvula grass provides insights into Poaceae evolution and supports new strategies to enhance forage quality.</title>
        <authorList>
            <person name="Carballo J."/>
            <person name="Santos B.A.C.M."/>
            <person name="Zappacosta D."/>
            <person name="Garbus I."/>
            <person name="Selva J.P."/>
            <person name="Gallo C.A."/>
            <person name="Diaz A."/>
            <person name="Albertini E."/>
            <person name="Caccamo M."/>
            <person name="Echenique V."/>
        </authorList>
    </citation>
    <scope>NUCLEOTIDE SEQUENCE [LARGE SCALE GENOMIC DNA]</scope>
    <source>
        <strain evidence="3">cv. Victoria</strain>
        <tissue evidence="2">Leaf</tissue>
    </source>
</reference>
<feature type="non-terminal residue" evidence="2">
    <location>
        <position position="1"/>
    </location>
</feature>
<evidence type="ECO:0000313" key="2">
    <source>
        <dbReference type="EMBL" id="TVU23795.1"/>
    </source>
</evidence>
<dbReference type="EMBL" id="RWGY01000013">
    <property type="protein sequence ID" value="TVU23795.1"/>
    <property type="molecule type" value="Genomic_DNA"/>
</dbReference>
<dbReference type="Pfam" id="PF03140">
    <property type="entry name" value="DUF247"/>
    <property type="match status" value="1"/>
</dbReference>
<keyword evidence="1" id="KW-0472">Membrane</keyword>
<dbReference type="Gramene" id="TVU23795">
    <property type="protein sequence ID" value="TVU23795"/>
    <property type="gene ID" value="EJB05_26177"/>
</dbReference>
<sequence>MDCTIDLPKENSAEEAEFLKFKSKHIPRFPSNLRRIGKERDYIVPRTVAIGPYYHGVPELQPMEKVKRLIANNFFEGLAQSRDETYEKIKLISRDVRSCYTDKDALEGITDDKFAEIMFIDGCFLVQFIETLLERSGGASLRSIINPHANGVWRDMMLLENQIPWAVMEILVQLKSVTMEQMLLEDVAAGLHGTPSNIATEPLVVDSGTDYKPGHLLCLIRFYEAASKRFTSPSFSSKVVMPVYTSAAELAEIGIKLQANNQKMQISAMNLVKGPLFAKLFLPPLSLDATIYCWLVNMAAFEMCTETYLDHDCSVNSYLSLLSQLMNREEDVRELRSKNILHGPSSDRHTLEFFNDLAPDLMEGQAYWRLIEVLAEYRQKRWAWIIIYRFLYNNTKTIVAVLSIIGVLLGIFKALYSLKQ</sequence>
<keyword evidence="1" id="KW-1133">Transmembrane helix</keyword>